<dbReference type="AlphaFoldDB" id="A0A1Q3AKM6"/>
<gene>
    <name evidence="2" type="ORF">ZYGR_0BB00660</name>
</gene>
<reference evidence="2 3" key="1">
    <citation type="submission" date="2016-08" db="EMBL/GenBank/DDBJ databases">
        <title>Draft genome sequence of allopolyploid Zygosaccharomyces rouxii.</title>
        <authorList>
            <person name="Watanabe J."/>
            <person name="Uehara K."/>
            <person name="Mogi Y."/>
            <person name="Tsukioka Y."/>
        </authorList>
    </citation>
    <scope>NUCLEOTIDE SEQUENCE [LARGE SCALE GENOMIC DNA]</scope>
    <source>
        <strain evidence="2 3">NBRC 110957</strain>
    </source>
</reference>
<name>A0A1Q3AKM6_ZYGRO</name>
<dbReference type="OrthoDB" id="5415592at2759"/>
<proteinExistence type="predicted"/>
<evidence type="ECO:0000313" key="3">
    <source>
        <dbReference type="Proteomes" id="UP000187013"/>
    </source>
</evidence>
<protein>
    <submittedName>
        <fullName evidence="2">Uncharacterized protein</fullName>
    </submittedName>
</protein>
<feature type="chain" id="PRO_5012003998" evidence="1">
    <location>
        <begin position="20"/>
        <end position="210"/>
    </location>
</feature>
<comment type="caution">
    <text evidence="2">The sequence shown here is derived from an EMBL/GenBank/DDBJ whole genome shotgun (WGS) entry which is preliminary data.</text>
</comment>
<evidence type="ECO:0000313" key="2">
    <source>
        <dbReference type="EMBL" id="GAV56289.1"/>
    </source>
</evidence>
<feature type="signal peptide" evidence="1">
    <location>
        <begin position="1"/>
        <end position="19"/>
    </location>
</feature>
<evidence type="ECO:0000256" key="1">
    <source>
        <dbReference type="SAM" id="SignalP"/>
    </source>
</evidence>
<dbReference type="EMBL" id="BDGX01000054">
    <property type="protein sequence ID" value="GAV56289.1"/>
    <property type="molecule type" value="Genomic_DNA"/>
</dbReference>
<accession>A0A1Q3AKM6</accession>
<sequence length="210" mass="22599">MLFINFFSILAILLQPIVANSGRFRLLVIRSGSPLQYTSVYAGIDRLYVGHSNHSLSAVVTDCGFLLFDDGTYAAVNSNGEIKESTLEEATDTFAIKNGHLTLFNVNGFEAIPKGNKVLFSTKSTSNSLGIIIRAQSLDKGYPVADFASANNCSAKTQIPSGLNAVVENYSLNGSKSSHEICSESEDDAIVLKSPWKIIVIVTLVASIML</sequence>
<keyword evidence="1" id="KW-0732">Signal</keyword>
<organism evidence="2 3">
    <name type="scientific">Zygosaccharomyces rouxii</name>
    <dbReference type="NCBI Taxonomy" id="4956"/>
    <lineage>
        <taxon>Eukaryota</taxon>
        <taxon>Fungi</taxon>
        <taxon>Dikarya</taxon>
        <taxon>Ascomycota</taxon>
        <taxon>Saccharomycotina</taxon>
        <taxon>Saccharomycetes</taxon>
        <taxon>Saccharomycetales</taxon>
        <taxon>Saccharomycetaceae</taxon>
        <taxon>Zygosaccharomyces</taxon>
    </lineage>
</organism>
<dbReference type="Proteomes" id="UP000187013">
    <property type="component" value="Unassembled WGS sequence"/>
</dbReference>